<organism evidence="2 5">
    <name type="scientific">Caldibacillus thermoamylovorans</name>
    <dbReference type="NCBI Taxonomy" id="35841"/>
    <lineage>
        <taxon>Bacteria</taxon>
        <taxon>Bacillati</taxon>
        <taxon>Bacillota</taxon>
        <taxon>Bacilli</taxon>
        <taxon>Bacillales</taxon>
        <taxon>Bacillaceae</taxon>
        <taxon>Caldibacillus</taxon>
    </lineage>
</organism>
<dbReference type="Proteomes" id="UP000032076">
    <property type="component" value="Unassembled WGS sequence"/>
</dbReference>
<dbReference type="AlphaFoldDB" id="A0A090IQL9"/>
<dbReference type="EMBL" id="JXLU01000029">
    <property type="protein sequence ID" value="KIO73617.1"/>
    <property type="molecule type" value="Genomic_DNA"/>
</dbReference>
<accession>A0A090IQL9</accession>
<dbReference type="GO" id="GO:0010468">
    <property type="term" value="P:regulation of gene expression"/>
    <property type="evidence" value="ECO:0007669"/>
    <property type="project" value="InterPro"/>
</dbReference>
<proteinExistence type="predicted"/>
<dbReference type="STRING" id="35841.B4167_0035"/>
<dbReference type="Pfam" id="PF10955">
    <property type="entry name" value="Fin"/>
    <property type="match status" value="1"/>
</dbReference>
<dbReference type="PROSITE" id="PS00028">
    <property type="entry name" value="ZINC_FINGER_C2H2_1"/>
    <property type="match status" value="1"/>
</dbReference>
<evidence type="ECO:0000313" key="4">
    <source>
        <dbReference type="Proteomes" id="UP000032076"/>
    </source>
</evidence>
<dbReference type="OrthoDB" id="2084556at2"/>
<keyword evidence="5" id="KW-1185">Reference proteome</keyword>
<feature type="domain" description="C2H2-type" evidence="1">
    <location>
        <begin position="55"/>
        <end position="76"/>
    </location>
</feature>
<dbReference type="PATRIC" id="fig|35841.6.peg.1557"/>
<dbReference type="EMBL" id="CCRF01000003">
    <property type="protein sequence ID" value="CED99927.1"/>
    <property type="molecule type" value="Genomic_DNA"/>
</dbReference>
<gene>
    <name evidence="3" type="ORF">B4167_0035</name>
    <name evidence="2" type="ORF">BT1A1_0055</name>
</gene>
<dbReference type="RefSeq" id="WP_034766873.1">
    <property type="nucleotide sequence ID" value="NZ_CCRF01000003.1"/>
</dbReference>
<sequence>MSIHYVCRYCGTKIGTLENKIIDYETLGFHKLTESERMNMIQYEPDGNIQVKSICEDCHESFTINPSNYEHDYIIH</sequence>
<reference evidence="3 4" key="2">
    <citation type="submission" date="2015-01" db="EMBL/GenBank/DDBJ databases">
        <title>Draft Genome Sequences of Four Bacillus thermoamylovorans Strains, Isolated From Food Products.</title>
        <authorList>
            <person name="Krawcyk A.O."/>
            <person name="Berendsen E.M."/>
            <person name="Eijlander R.T."/>
            <person name="de Jong A."/>
            <person name="Wells-Bennik M."/>
            <person name="Kuipers O.P."/>
        </authorList>
    </citation>
    <scope>NUCLEOTIDE SEQUENCE [LARGE SCALE GENOMIC DNA]</scope>
    <source>
        <strain evidence="3 4">B4167</strain>
    </source>
</reference>
<dbReference type="InterPro" id="IPR013087">
    <property type="entry name" value="Znf_C2H2_type"/>
</dbReference>
<name>A0A090IQL9_9BACI</name>
<dbReference type="InterPro" id="IPR020115">
    <property type="entry name" value="Fin"/>
</dbReference>
<dbReference type="GeneID" id="92959215"/>
<evidence type="ECO:0000259" key="1">
    <source>
        <dbReference type="PROSITE" id="PS00028"/>
    </source>
</evidence>
<reference evidence="2 5" key="1">
    <citation type="submission" date="2014-07" db="EMBL/GenBank/DDBJ databases">
        <authorList>
            <person name="Wibberg Daniel"/>
        </authorList>
    </citation>
    <scope>NUCLEOTIDE SEQUENCE [LARGE SCALE GENOMIC DNA]</scope>
</reference>
<evidence type="ECO:0000313" key="3">
    <source>
        <dbReference type="EMBL" id="KIO73617.1"/>
    </source>
</evidence>
<evidence type="ECO:0000313" key="5">
    <source>
        <dbReference type="Proteomes" id="UP000040576"/>
    </source>
</evidence>
<dbReference type="Proteomes" id="UP000040576">
    <property type="component" value="Unassembled WGS sequence"/>
</dbReference>
<protein>
    <recommendedName>
        <fullName evidence="1">C2H2-type domain-containing protein</fullName>
    </recommendedName>
</protein>
<evidence type="ECO:0000313" key="2">
    <source>
        <dbReference type="EMBL" id="CED99927.1"/>
    </source>
</evidence>
<dbReference type="eggNOG" id="ENOG5033CVR">
    <property type="taxonomic scope" value="Bacteria"/>
</dbReference>